<keyword evidence="1" id="KW-0396">Initiation factor</keyword>
<dbReference type="OrthoDB" id="464819at2"/>
<evidence type="ECO:0000313" key="2">
    <source>
        <dbReference type="Proteomes" id="UP000238762"/>
    </source>
</evidence>
<reference evidence="1 2" key="2">
    <citation type="submission" date="2018-03" db="EMBL/GenBank/DDBJ databases">
        <title>The ancient ancestry and fast evolution of plastids.</title>
        <authorList>
            <person name="Moore K.R."/>
            <person name="Magnabosco C."/>
            <person name="Momper L."/>
            <person name="Gold D.A."/>
            <person name="Bosak T."/>
            <person name="Fournier G.P."/>
        </authorList>
    </citation>
    <scope>NUCLEOTIDE SEQUENCE [LARGE SCALE GENOMIC DNA]</scope>
    <source>
        <strain evidence="1 2">CCAP 1448/3</strain>
    </source>
</reference>
<comment type="caution">
    <text evidence="1">The sequence shown here is derived from an EMBL/GenBank/DDBJ whole genome shotgun (WGS) entry which is preliminary data.</text>
</comment>
<dbReference type="GO" id="GO:0003743">
    <property type="term" value="F:translation initiation factor activity"/>
    <property type="evidence" value="ECO:0007669"/>
    <property type="project" value="UniProtKB-KW"/>
</dbReference>
<protein>
    <submittedName>
        <fullName evidence="1">Translation initiation factor IF-2</fullName>
    </submittedName>
</protein>
<gene>
    <name evidence="1" type="ORF">C7B64_15720</name>
</gene>
<keyword evidence="2" id="KW-1185">Reference proteome</keyword>
<evidence type="ECO:0000313" key="1">
    <source>
        <dbReference type="EMBL" id="PSB01951.1"/>
    </source>
</evidence>
<proteinExistence type="predicted"/>
<dbReference type="RefSeq" id="WP_106289607.1">
    <property type="nucleotide sequence ID" value="NZ_CAWNTC010000108.1"/>
</dbReference>
<dbReference type="AlphaFoldDB" id="A0A2T1C111"/>
<keyword evidence="1" id="KW-0648">Protein biosynthesis</keyword>
<reference evidence="1 2" key="1">
    <citation type="submission" date="2018-02" db="EMBL/GenBank/DDBJ databases">
        <authorList>
            <person name="Cohen D.B."/>
            <person name="Kent A.D."/>
        </authorList>
    </citation>
    <scope>NUCLEOTIDE SEQUENCE [LARGE SCALE GENOMIC DNA]</scope>
    <source>
        <strain evidence="1 2">CCAP 1448/3</strain>
    </source>
</reference>
<sequence>MGFADISIAEVAADYQITVEQVFDLCQHLGITYKSAQTRLPLEDAKAIISLILSARASSHSE</sequence>
<name>A0A2T1C111_9CYAN</name>
<dbReference type="Proteomes" id="UP000238762">
    <property type="component" value="Unassembled WGS sequence"/>
</dbReference>
<organism evidence="1 2">
    <name type="scientific">Merismopedia glauca CCAP 1448/3</name>
    <dbReference type="NCBI Taxonomy" id="1296344"/>
    <lineage>
        <taxon>Bacteria</taxon>
        <taxon>Bacillati</taxon>
        <taxon>Cyanobacteriota</taxon>
        <taxon>Cyanophyceae</taxon>
        <taxon>Synechococcales</taxon>
        <taxon>Merismopediaceae</taxon>
        <taxon>Merismopedia</taxon>
    </lineage>
</organism>
<dbReference type="EMBL" id="PVWJ01000080">
    <property type="protein sequence ID" value="PSB01951.1"/>
    <property type="molecule type" value="Genomic_DNA"/>
</dbReference>
<accession>A0A2T1C111</accession>